<dbReference type="Gene3D" id="1.10.260.40">
    <property type="entry name" value="lambda repressor-like DNA-binding domains"/>
    <property type="match status" value="1"/>
</dbReference>
<feature type="coiled-coil region" evidence="1">
    <location>
        <begin position="118"/>
        <end position="148"/>
    </location>
</feature>
<protein>
    <submittedName>
        <fullName evidence="2">Uncharacterized protein</fullName>
    </submittedName>
</protein>
<sequence>MTQKKNLVEVLQSPFEQAFVKVYLYLVEKDRWKVFKKFRHKKELLQQLGLPQNNISHYINRTRNIPEHHNQKIIDVLVNEYGVSHKFLTTNTGRMFLEDPILVNETASAYSTLTEKEFIKLQKELTSVKDENDRLKELVETQRALIKQLHKGK</sequence>
<dbReference type="AlphaFoldDB" id="A0A8J8FFV3"/>
<proteinExistence type="predicted"/>
<comment type="caution">
    <text evidence="2">The sequence shown here is derived from an EMBL/GenBank/DDBJ whole genome shotgun (WGS) entry which is preliminary data.</text>
</comment>
<organism evidence="2 3">
    <name type="scientific">Limnovirga soli</name>
    <dbReference type="NCBI Taxonomy" id="2656915"/>
    <lineage>
        <taxon>Bacteria</taxon>
        <taxon>Pseudomonadati</taxon>
        <taxon>Bacteroidota</taxon>
        <taxon>Chitinophagia</taxon>
        <taxon>Chitinophagales</taxon>
        <taxon>Chitinophagaceae</taxon>
        <taxon>Limnovirga</taxon>
    </lineage>
</organism>
<dbReference type="InterPro" id="IPR010982">
    <property type="entry name" value="Lambda_DNA-bd_dom_sf"/>
</dbReference>
<reference evidence="2" key="1">
    <citation type="submission" date="2019-10" db="EMBL/GenBank/DDBJ databases">
        <title>Draft genome sequence of Panacibacter sp. KCS-6.</title>
        <authorList>
            <person name="Yim K.J."/>
        </authorList>
    </citation>
    <scope>NUCLEOTIDE SEQUENCE</scope>
    <source>
        <strain evidence="2">KCS-6</strain>
    </source>
</reference>
<dbReference type="RefSeq" id="WP_171607811.1">
    <property type="nucleotide sequence ID" value="NZ_WHPF01000006.1"/>
</dbReference>
<accession>A0A8J8FFV3</accession>
<keyword evidence="3" id="KW-1185">Reference proteome</keyword>
<dbReference type="EMBL" id="WHPF01000006">
    <property type="protein sequence ID" value="NNV55882.1"/>
    <property type="molecule type" value="Genomic_DNA"/>
</dbReference>
<evidence type="ECO:0000313" key="2">
    <source>
        <dbReference type="EMBL" id="NNV55882.1"/>
    </source>
</evidence>
<evidence type="ECO:0000256" key="1">
    <source>
        <dbReference type="SAM" id="Coils"/>
    </source>
</evidence>
<evidence type="ECO:0000313" key="3">
    <source>
        <dbReference type="Proteomes" id="UP000598971"/>
    </source>
</evidence>
<dbReference type="Proteomes" id="UP000598971">
    <property type="component" value="Unassembled WGS sequence"/>
</dbReference>
<dbReference type="GO" id="GO:0003677">
    <property type="term" value="F:DNA binding"/>
    <property type="evidence" value="ECO:0007669"/>
    <property type="project" value="InterPro"/>
</dbReference>
<keyword evidence="1" id="KW-0175">Coiled coil</keyword>
<gene>
    <name evidence="2" type="ORF">GD597_10465</name>
</gene>
<name>A0A8J8FFV3_9BACT</name>